<dbReference type="AlphaFoldDB" id="A0A843WDH5"/>
<proteinExistence type="predicted"/>
<accession>A0A843WDH5</accession>
<sequence>MAPVCGALAPVEYVAHKRKRVSIVVCVLPSVMVRHLFRNASLIGYPRFCVSQAHVFVVLGVCSGTCVVPSRSVSAVLDTLTPMFELYVRLRERQQRAVTCVKLVLRLVACSALMVGGTDTSRCTGPQLILFQCLTLGSSGLSP</sequence>
<name>A0A843WDH5_COLES</name>
<reference evidence="1" key="1">
    <citation type="submission" date="2017-07" db="EMBL/GenBank/DDBJ databases">
        <title>Taro Niue Genome Assembly and Annotation.</title>
        <authorList>
            <person name="Atibalentja N."/>
            <person name="Keating K."/>
            <person name="Fields C.J."/>
        </authorList>
    </citation>
    <scope>NUCLEOTIDE SEQUENCE</scope>
    <source>
        <strain evidence="1">Niue_2</strain>
        <tissue evidence="1">Leaf</tissue>
    </source>
</reference>
<organism evidence="1 2">
    <name type="scientific">Colocasia esculenta</name>
    <name type="common">Wild taro</name>
    <name type="synonym">Arum esculentum</name>
    <dbReference type="NCBI Taxonomy" id="4460"/>
    <lineage>
        <taxon>Eukaryota</taxon>
        <taxon>Viridiplantae</taxon>
        <taxon>Streptophyta</taxon>
        <taxon>Embryophyta</taxon>
        <taxon>Tracheophyta</taxon>
        <taxon>Spermatophyta</taxon>
        <taxon>Magnoliopsida</taxon>
        <taxon>Liliopsida</taxon>
        <taxon>Araceae</taxon>
        <taxon>Aroideae</taxon>
        <taxon>Colocasieae</taxon>
        <taxon>Colocasia</taxon>
    </lineage>
</organism>
<evidence type="ECO:0000313" key="1">
    <source>
        <dbReference type="EMBL" id="MQM02755.1"/>
    </source>
</evidence>
<dbReference type="EMBL" id="NMUH01002912">
    <property type="protein sequence ID" value="MQM02755.1"/>
    <property type="molecule type" value="Genomic_DNA"/>
</dbReference>
<keyword evidence="2" id="KW-1185">Reference proteome</keyword>
<dbReference type="Proteomes" id="UP000652761">
    <property type="component" value="Unassembled WGS sequence"/>
</dbReference>
<protein>
    <submittedName>
        <fullName evidence="1">Uncharacterized protein</fullName>
    </submittedName>
</protein>
<gene>
    <name evidence="1" type="ORF">Taro_035527</name>
</gene>
<comment type="caution">
    <text evidence="1">The sequence shown here is derived from an EMBL/GenBank/DDBJ whole genome shotgun (WGS) entry which is preliminary data.</text>
</comment>
<evidence type="ECO:0000313" key="2">
    <source>
        <dbReference type="Proteomes" id="UP000652761"/>
    </source>
</evidence>